<dbReference type="Proteomes" id="UP000030706">
    <property type="component" value="Unassembled WGS sequence"/>
</dbReference>
<gene>
    <name evidence="2" type="ORF">M438DRAFT_144386</name>
</gene>
<dbReference type="AlphaFoldDB" id="A0A074XCA9"/>
<dbReference type="RefSeq" id="XP_029755839.1">
    <property type="nucleotide sequence ID" value="XM_029898924.1"/>
</dbReference>
<evidence type="ECO:0000313" key="2">
    <source>
        <dbReference type="EMBL" id="KEQ79652.1"/>
    </source>
</evidence>
<reference evidence="2 3" key="1">
    <citation type="journal article" date="2014" name="BMC Genomics">
        <title>Genome sequencing of four Aureobasidium pullulans varieties: biotechnological potential, stress tolerance, and description of new species.</title>
        <authorList>
            <person name="Gostin Ar C."/>
            <person name="Ohm R.A."/>
            <person name="Kogej T."/>
            <person name="Sonjak S."/>
            <person name="Turk M."/>
            <person name="Zajc J."/>
            <person name="Zalar P."/>
            <person name="Grube M."/>
            <person name="Sun H."/>
            <person name="Han J."/>
            <person name="Sharma A."/>
            <person name="Chiniquy J."/>
            <person name="Ngan C.Y."/>
            <person name="Lipzen A."/>
            <person name="Barry K."/>
            <person name="Grigoriev I.V."/>
            <person name="Gunde-Cimerman N."/>
        </authorList>
    </citation>
    <scope>NUCLEOTIDE SEQUENCE [LARGE SCALE GENOMIC DNA]</scope>
    <source>
        <strain evidence="2 3">EXF-150</strain>
    </source>
</reference>
<organism evidence="2 3">
    <name type="scientific">Aureobasidium pullulans EXF-150</name>
    <dbReference type="NCBI Taxonomy" id="1043002"/>
    <lineage>
        <taxon>Eukaryota</taxon>
        <taxon>Fungi</taxon>
        <taxon>Dikarya</taxon>
        <taxon>Ascomycota</taxon>
        <taxon>Pezizomycotina</taxon>
        <taxon>Dothideomycetes</taxon>
        <taxon>Dothideomycetidae</taxon>
        <taxon>Dothideales</taxon>
        <taxon>Saccotheciaceae</taxon>
        <taxon>Aureobasidium</taxon>
    </lineage>
</organism>
<accession>A0A074XCA9</accession>
<dbReference type="EMBL" id="KL585004">
    <property type="protein sequence ID" value="KEQ79652.1"/>
    <property type="molecule type" value="Genomic_DNA"/>
</dbReference>
<dbReference type="GeneID" id="40741230"/>
<keyword evidence="3" id="KW-1185">Reference proteome</keyword>
<evidence type="ECO:0000256" key="1">
    <source>
        <dbReference type="SAM" id="MobiDB-lite"/>
    </source>
</evidence>
<protein>
    <submittedName>
        <fullName evidence="2">Uncharacterized protein</fullName>
    </submittedName>
</protein>
<feature type="region of interest" description="Disordered" evidence="1">
    <location>
        <begin position="37"/>
        <end position="59"/>
    </location>
</feature>
<dbReference type="HOGENOM" id="CLU_2120633_0_0_1"/>
<name>A0A074XCA9_AURPU</name>
<sequence length="114" mass="12889">MSRCCSVSLARYAFSFAKTQPSLKLMTAEWPLCSKNVQGPFDPSDRPSDNNSFQRSPLQPERRNVMFCAHATSTYSRLRSCIEIKSTHGPAVRLMCIAETSSSISFSQVFRRCR</sequence>
<evidence type="ECO:0000313" key="3">
    <source>
        <dbReference type="Proteomes" id="UP000030706"/>
    </source>
</evidence>
<proteinExistence type="predicted"/>